<keyword evidence="4" id="KW-0812">Transmembrane</keyword>
<evidence type="ECO:0000313" key="7">
    <source>
        <dbReference type="Proteomes" id="UP000236928"/>
    </source>
</evidence>
<dbReference type="InterPro" id="IPR029058">
    <property type="entry name" value="AB_hydrolase_fold"/>
</dbReference>
<feature type="compositionally biased region" description="Basic and acidic residues" evidence="3">
    <location>
        <begin position="491"/>
        <end position="542"/>
    </location>
</feature>
<organism evidence="6 7">
    <name type="scientific">Cryptosporidium meleagridis</name>
    <dbReference type="NCBI Taxonomy" id="93969"/>
    <lineage>
        <taxon>Eukaryota</taxon>
        <taxon>Sar</taxon>
        <taxon>Alveolata</taxon>
        <taxon>Apicomplexa</taxon>
        <taxon>Conoidasida</taxon>
        <taxon>Coccidia</taxon>
        <taxon>Eucoccidiorida</taxon>
        <taxon>Eimeriorina</taxon>
        <taxon>Cryptosporidiidae</taxon>
        <taxon>Cryptosporidium</taxon>
    </lineage>
</organism>
<proteinExistence type="inferred from homology"/>
<sequence>MLSFVVQRKFPRIIYLIFLISIIFFSNVECLLKKANQTVKFKKGDTNGGYGLNFTPPNYKNVIVWLHGLCSSAVEWERFVLLVNKKDFLPNTKWIIPTSKYRKIAAIYGNECPAWFNITSFSPAENIEDVDGILESATRIRNIIKSEIDSGIDQSRIFLIGFSQGSAMALITSMIMRDITIGGVIGVSGWIPMIDHLSLGKDSPLNNEIFDFNVSDKKKQNTRVYIFHGSKDKLIPFYVFLQTSIFMSTELEIQNINQRMYHNIGHTITAMQGIHIMYEISKMIDSENIHRELTTVQLSTLSNSSYSMILKVTDPADCNYTYYKFMPCNPSQQGQLICKNSDCNCTEMLYFYEKSKFLENLNHRDFGQNKYPYAIIQAIPSENNKRSSNKEDKSQDFELTNIKMSDKDSEGKTDNYVSGNDTNQAIVDEDDENENSHTSLRRRNSSSNSIGQRYLTSINDGLSDFSSIVDYDSKLYISLRGNGSEDIESNSDEHLDKQEQDQEDQVEHLEENEVKQNEERKREQEKNGKGKGEEEEERGAGDREEEEQEVNVTSTLVSPVDRIINDELNTSNKISSAKISHYSRTPVKIRHYIASDKDNSKEGQSMDNMGGGGEEVFKIEKYIDSLYNKSRESVNGGNNNTNINGSEVGN</sequence>
<dbReference type="InterPro" id="IPR050565">
    <property type="entry name" value="LYPA1-2/EST-like"/>
</dbReference>
<dbReference type="GO" id="GO:0052689">
    <property type="term" value="F:carboxylic ester hydrolase activity"/>
    <property type="evidence" value="ECO:0007669"/>
    <property type="project" value="TreeGrafter"/>
</dbReference>
<comment type="caution">
    <text evidence="6">The sequence shown here is derived from an EMBL/GenBank/DDBJ whole genome shotgun (WGS) entry which is preliminary data.</text>
</comment>
<dbReference type="PANTHER" id="PTHR10655:SF17">
    <property type="entry name" value="LYSOPHOSPHOLIPASE-LIKE PROTEIN 1"/>
    <property type="match status" value="1"/>
</dbReference>
<feature type="region of interest" description="Disordered" evidence="3">
    <location>
        <begin position="382"/>
        <end position="448"/>
    </location>
</feature>
<keyword evidence="7" id="KW-1185">Reference proteome</keyword>
<evidence type="ECO:0000256" key="3">
    <source>
        <dbReference type="SAM" id="MobiDB-lite"/>
    </source>
</evidence>
<dbReference type="Gene3D" id="3.40.50.1820">
    <property type="entry name" value="alpha/beta hydrolase"/>
    <property type="match status" value="1"/>
</dbReference>
<feature type="compositionally biased region" description="Low complexity" evidence="3">
    <location>
        <begin position="633"/>
        <end position="650"/>
    </location>
</feature>
<dbReference type="PANTHER" id="PTHR10655">
    <property type="entry name" value="LYSOPHOSPHOLIPASE-RELATED"/>
    <property type="match status" value="1"/>
</dbReference>
<evidence type="ECO:0000313" key="6">
    <source>
        <dbReference type="EMBL" id="POM82226.1"/>
    </source>
</evidence>
<evidence type="ECO:0000256" key="2">
    <source>
        <dbReference type="ARBA" id="ARBA00022801"/>
    </source>
</evidence>
<evidence type="ECO:0000259" key="5">
    <source>
        <dbReference type="Pfam" id="PF02230"/>
    </source>
</evidence>
<comment type="similarity">
    <text evidence="1">Belongs to the AB hydrolase superfamily. AB hydrolase 2 family.</text>
</comment>
<protein>
    <submittedName>
        <fullName evidence="6">Phospholipase/Carboxylesterase family protein</fullName>
    </submittedName>
</protein>
<gene>
    <name evidence="6" type="ORF">CmeUKMEL1_01335</name>
</gene>
<evidence type="ECO:0000256" key="4">
    <source>
        <dbReference type="SAM" id="Phobius"/>
    </source>
</evidence>
<keyword evidence="4" id="KW-1133">Transmembrane helix</keyword>
<dbReference type="GO" id="GO:0005737">
    <property type="term" value="C:cytoplasm"/>
    <property type="evidence" value="ECO:0007669"/>
    <property type="project" value="TreeGrafter"/>
</dbReference>
<name>A0A2P4YX03_9CRYT</name>
<feature type="compositionally biased region" description="Basic and acidic residues" evidence="3">
    <location>
        <begin position="383"/>
        <end position="396"/>
    </location>
</feature>
<dbReference type="OrthoDB" id="2418081at2759"/>
<feature type="domain" description="Phospholipase/carboxylesterase/thioesterase" evidence="5">
    <location>
        <begin position="60"/>
        <end position="270"/>
    </location>
</feature>
<dbReference type="Proteomes" id="UP000236928">
    <property type="component" value="Unassembled WGS sequence"/>
</dbReference>
<evidence type="ECO:0000256" key="1">
    <source>
        <dbReference type="ARBA" id="ARBA00006499"/>
    </source>
</evidence>
<feature type="transmembrane region" description="Helical" evidence="4">
    <location>
        <begin position="12"/>
        <end position="32"/>
    </location>
</feature>
<keyword evidence="2" id="KW-0378">Hydrolase</keyword>
<reference evidence="6 7" key="1">
    <citation type="submission" date="2014-04" db="EMBL/GenBank/DDBJ databases">
        <title>Comparative Genomics of Cryptosporidium Species.</title>
        <authorList>
            <person name="Silva J.C."/>
            <person name="Su Q."/>
            <person name="Chalmers R."/>
            <person name="Chibucos M.C."/>
            <person name="Elwin K."/>
            <person name="Godinez A."/>
            <person name="Guo F."/>
            <person name="Huynh K."/>
            <person name="Orvis J."/>
            <person name="Ott S."/>
            <person name="Sadzewicz L."/>
            <person name="Sengamalay N."/>
            <person name="Shetty A."/>
            <person name="Sun M."/>
            <person name="Tallon L."/>
            <person name="Xiao L."/>
            <person name="Zhang H."/>
            <person name="Fraser C.M."/>
            <person name="Zhu G."/>
            <person name="Kissinger J."/>
            <person name="Widmer G."/>
        </authorList>
    </citation>
    <scope>NUCLEOTIDE SEQUENCE [LARGE SCALE GENOMIC DNA]</scope>
    <source>
        <strain evidence="6 7">UKMEL1</strain>
    </source>
</reference>
<dbReference type="InterPro" id="IPR003140">
    <property type="entry name" value="PLipase/COase/thioEstase"/>
</dbReference>
<dbReference type="Pfam" id="PF02230">
    <property type="entry name" value="Abhydrolase_2"/>
    <property type="match status" value="1"/>
</dbReference>
<dbReference type="GO" id="GO:0008474">
    <property type="term" value="F:palmitoyl-(protein) hydrolase activity"/>
    <property type="evidence" value="ECO:0007669"/>
    <property type="project" value="TreeGrafter"/>
</dbReference>
<dbReference type="SUPFAM" id="SSF53474">
    <property type="entry name" value="alpha/beta-Hydrolases"/>
    <property type="match status" value="1"/>
</dbReference>
<feature type="region of interest" description="Disordered" evidence="3">
    <location>
        <begin position="484"/>
        <end position="557"/>
    </location>
</feature>
<dbReference type="VEuPathDB" id="CryptoDB:CmeUKMEL1_01335"/>
<feature type="region of interest" description="Disordered" evidence="3">
    <location>
        <begin position="630"/>
        <end position="650"/>
    </location>
</feature>
<dbReference type="EMBL" id="JIBK01000002">
    <property type="protein sequence ID" value="POM82226.1"/>
    <property type="molecule type" value="Genomic_DNA"/>
</dbReference>
<keyword evidence="4" id="KW-0472">Membrane</keyword>
<dbReference type="AlphaFoldDB" id="A0A2P4YX03"/>
<feature type="compositionally biased region" description="Basic and acidic residues" evidence="3">
    <location>
        <begin position="404"/>
        <end position="413"/>
    </location>
</feature>
<accession>A0A2P4YX03</accession>
<feature type="compositionally biased region" description="Polar residues" evidence="3">
    <location>
        <begin position="415"/>
        <end position="425"/>
    </location>
</feature>